<dbReference type="InterPro" id="IPR027417">
    <property type="entry name" value="P-loop_NTPase"/>
</dbReference>
<dbReference type="AlphaFoldDB" id="A0A369THH5"/>
<dbReference type="GO" id="GO:0015833">
    <property type="term" value="P:peptide transport"/>
    <property type="evidence" value="ECO:0007669"/>
    <property type="project" value="InterPro"/>
</dbReference>
<dbReference type="PROSITE" id="PS00211">
    <property type="entry name" value="ABC_TRANSPORTER_1"/>
    <property type="match status" value="1"/>
</dbReference>
<dbReference type="GO" id="GO:0055085">
    <property type="term" value="P:transmembrane transport"/>
    <property type="evidence" value="ECO:0007669"/>
    <property type="project" value="UniProtKB-ARBA"/>
</dbReference>
<protein>
    <submittedName>
        <fullName evidence="8">Dipeptide ABC transporter ATP-binding protein</fullName>
    </submittedName>
</protein>
<dbReference type="FunFam" id="3.40.50.300:FF:000016">
    <property type="entry name" value="Oligopeptide ABC transporter ATP-binding component"/>
    <property type="match status" value="1"/>
</dbReference>
<keyword evidence="3" id="KW-0813">Transport</keyword>
<feature type="region of interest" description="Disordered" evidence="6">
    <location>
        <begin position="326"/>
        <end position="356"/>
    </location>
</feature>
<dbReference type="CDD" id="cd03257">
    <property type="entry name" value="ABC_NikE_OppD_transporters"/>
    <property type="match status" value="1"/>
</dbReference>
<evidence type="ECO:0000256" key="1">
    <source>
        <dbReference type="ARBA" id="ARBA00004417"/>
    </source>
</evidence>
<dbReference type="PANTHER" id="PTHR43776">
    <property type="entry name" value="TRANSPORT ATP-BINDING PROTEIN"/>
    <property type="match status" value="1"/>
</dbReference>
<evidence type="ECO:0000256" key="6">
    <source>
        <dbReference type="SAM" id="MobiDB-lite"/>
    </source>
</evidence>
<dbReference type="SMART" id="SM00382">
    <property type="entry name" value="AAA"/>
    <property type="match status" value="1"/>
</dbReference>
<dbReference type="InterPro" id="IPR013563">
    <property type="entry name" value="Oligopep_ABC_C"/>
</dbReference>
<evidence type="ECO:0000256" key="5">
    <source>
        <dbReference type="ARBA" id="ARBA00022840"/>
    </source>
</evidence>
<evidence type="ECO:0000313" key="8">
    <source>
        <dbReference type="EMBL" id="RDD63835.1"/>
    </source>
</evidence>
<dbReference type="InterPro" id="IPR003439">
    <property type="entry name" value="ABC_transporter-like_ATP-bd"/>
</dbReference>
<keyword evidence="5 8" id="KW-0067">ATP-binding</keyword>
<dbReference type="RefSeq" id="WP_114580348.1">
    <property type="nucleotide sequence ID" value="NZ_QPMH01000001.1"/>
</dbReference>
<dbReference type="PROSITE" id="PS50893">
    <property type="entry name" value="ABC_TRANSPORTER_2"/>
    <property type="match status" value="1"/>
</dbReference>
<evidence type="ECO:0000256" key="4">
    <source>
        <dbReference type="ARBA" id="ARBA00022741"/>
    </source>
</evidence>
<proteinExistence type="inferred from homology"/>
<name>A0A369THH5_9PROT</name>
<dbReference type="GO" id="GO:0005524">
    <property type="term" value="F:ATP binding"/>
    <property type="evidence" value="ECO:0007669"/>
    <property type="project" value="UniProtKB-KW"/>
</dbReference>
<dbReference type="Proteomes" id="UP000253941">
    <property type="component" value="Unassembled WGS sequence"/>
</dbReference>
<organism evidence="8 9">
    <name type="scientific">Ferruginivarius sediminum</name>
    <dbReference type="NCBI Taxonomy" id="2661937"/>
    <lineage>
        <taxon>Bacteria</taxon>
        <taxon>Pseudomonadati</taxon>
        <taxon>Pseudomonadota</taxon>
        <taxon>Alphaproteobacteria</taxon>
        <taxon>Rhodospirillales</taxon>
        <taxon>Rhodospirillaceae</taxon>
        <taxon>Ferruginivarius</taxon>
    </lineage>
</organism>
<dbReference type="InterPro" id="IPR017871">
    <property type="entry name" value="ABC_transporter-like_CS"/>
</dbReference>
<dbReference type="PANTHER" id="PTHR43776:SF7">
    <property type="entry name" value="D,D-DIPEPTIDE TRANSPORT ATP-BINDING PROTEIN DDPF-RELATED"/>
    <property type="match status" value="1"/>
</dbReference>
<dbReference type="Pfam" id="PF00005">
    <property type="entry name" value="ABC_tran"/>
    <property type="match status" value="1"/>
</dbReference>
<keyword evidence="9" id="KW-1185">Reference proteome</keyword>
<evidence type="ECO:0000256" key="3">
    <source>
        <dbReference type="ARBA" id="ARBA00022448"/>
    </source>
</evidence>
<dbReference type="Gene3D" id="3.40.50.300">
    <property type="entry name" value="P-loop containing nucleotide triphosphate hydrolases"/>
    <property type="match status" value="1"/>
</dbReference>
<dbReference type="NCBIfam" id="TIGR01727">
    <property type="entry name" value="oligo_HPY"/>
    <property type="match status" value="1"/>
</dbReference>
<evidence type="ECO:0000256" key="2">
    <source>
        <dbReference type="ARBA" id="ARBA00005417"/>
    </source>
</evidence>
<sequence length="356" mass="39596">MPELLQVRDLRKYYWKKLGLLRPTTQTVHAVDGISFDLRERETLGLVGESGCGKSTAGRSVLRLIEPTSGEISFNGRDVLKFDSENLRAMRREAQMVFQDPFGSLNPRLTVAQIVEEPLVIHERMTGSERRERAGEMLATVGLRPEHLDRFPHEFSGGQRQRIGIARALMLNPRLLVADEPVSALDVSVQAQVLNLMGDLQERFGLAYLLIAHDLGVVRYICHRVAVMYLGEIVETAPVDDLIRSPLHPYTEGLVSAVPVTHPRLRHRREGLRGEVASPLNPPAGCRFHPRCPYAMPICSEQRPPMREVADQRHVACHLHDAEIAKSTSSKEFPASVGKNSPQSNPGAGIRKGGNP</sequence>
<reference evidence="8 9" key="1">
    <citation type="submission" date="2018-07" db="EMBL/GenBank/DDBJ databases">
        <title>Venubactetium sediminum gen. nov., sp. nov., isolated from a marine solar saltern.</title>
        <authorList>
            <person name="Wang S."/>
        </authorList>
    </citation>
    <scope>NUCLEOTIDE SEQUENCE [LARGE SCALE GENOMIC DNA]</scope>
    <source>
        <strain evidence="8 9">WD2A32</strain>
    </source>
</reference>
<accession>A0A369THH5</accession>
<comment type="caution">
    <text evidence="8">The sequence shown here is derived from an EMBL/GenBank/DDBJ whole genome shotgun (WGS) entry which is preliminary data.</text>
</comment>
<dbReference type="Pfam" id="PF08352">
    <property type="entry name" value="oligo_HPY"/>
    <property type="match status" value="1"/>
</dbReference>
<evidence type="ECO:0000259" key="7">
    <source>
        <dbReference type="PROSITE" id="PS50893"/>
    </source>
</evidence>
<evidence type="ECO:0000313" key="9">
    <source>
        <dbReference type="Proteomes" id="UP000253941"/>
    </source>
</evidence>
<dbReference type="GO" id="GO:0016887">
    <property type="term" value="F:ATP hydrolysis activity"/>
    <property type="evidence" value="ECO:0007669"/>
    <property type="project" value="InterPro"/>
</dbReference>
<dbReference type="GO" id="GO:0005886">
    <property type="term" value="C:plasma membrane"/>
    <property type="evidence" value="ECO:0007669"/>
    <property type="project" value="UniProtKB-SubCell"/>
</dbReference>
<dbReference type="SUPFAM" id="SSF52540">
    <property type="entry name" value="P-loop containing nucleoside triphosphate hydrolases"/>
    <property type="match status" value="1"/>
</dbReference>
<dbReference type="InterPro" id="IPR050319">
    <property type="entry name" value="ABC_transp_ATP-bind"/>
</dbReference>
<keyword evidence="4" id="KW-0547">Nucleotide-binding</keyword>
<comment type="subcellular location">
    <subcellularLocation>
        <location evidence="1">Cell inner membrane</location>
        <topology evidence="1">Peripheral membrane protein</topology>
    </subcellularLocation>
</comment>
<dbReference type="EMBL" id="QPMH01000001">
    <property type="protein sequence ID" value="RDD63835.1"/>
    <property type="molecule type" value="Genomic_DNA"/>
</dbReference>
<comment type="similarity">
    <text evidence="2">Belongs to the ABC transporter superfamily.</text>
</comment>
<dbReference type="InterPro" id="IPR003593">
    <property type="entry name" value="AAA+_ATPase"/>
</dbReference>
<feature type="domain" description="ABC transporter" evidence="7">
    <location>
        <begin position="5"/>
        <end position="255"/>
    </location>
</feature>
<gene>
    <name evidence="8" type="ORF">DRB17_01315</name>
</gene>
<dbReference type="NCBIfam" id="NF008453">
    <property type="entry name" value="PRK11308.1"/>
    <property type="match status" value="1"/>
</dbReference>